<gene>
    <name evidence="1" type="ORF">HG933_10710</name>
</gene>
<organism evidence="1 2">
    <name type="scientific">Megasphaera elsdenii</name>
    <dbReference type="NCBI Taxonomy" id="907"/>
    <lineage>
        <taxon>Bacteria</taxon>
        <taxon>Bacillati</taxon>
        <taxon>Bacillota</taxon>
        <taxon>Negativicutes</taxon>
        <taxon>Veillonellales</taxon>
        <taxon>Veillonellaceae</taxon>
        <taxon>Megasphaera</taxon>
    </lineage>
</organism>
<dbReference type="Proteomes" id="UP000536773">
    <property type="component" value="Unassembled WGS sequence"/>
</dbReference>
<name>A0A848EWL6_MEGEL</name>
<dbReference type="AlphaFoldDB" id="A0A848EWL6"/>
<dbReference type="RefSeq" id="WP_169013914.1">
    <property type="nucleotide sequence ID" value="NZ_JABBJH010000021.1"/>
</dbReference>
<accession>A0A848EWL6</accession>
<proteinExistence type="predicted"/>
<reference evidence="1 2" key="1">
    <citation type="submission" date="2020-04" db="EMBL/GenBank/DDBJ databases">
        <authorList>
            <person name="Hitch T.C.A."/>
            <person name="Wylensek D."/>
            <person name="Clavel T."/>
        </authorList>
    </citation>
    <scope>NUCLEOTIDE SEQUENCE [LARGE SCALE GENOMIC DNA]</scope>
    <source>
        <strain evidence="1 2">WCA-386-APC-2A</strain>
    </source>
</reference>
<comment type="caution">
    <text evidence="1">The sequence shown here is derived from an EMBL/GenBank/DDBJ whole genome shotgun (WGS) entry which is preliminary data.</text>
</comment>
<evidence type="ECO:0000313" key="2">
    <source>
        <dbReference type="Proteomes" id="UP000536773"/>
    </source>
</evidence>
<evidence type="ECO:0000313" key="1">
    <source>
        <dbReference type="EMBL" id="NMK39827.1"/>
    </source>
</evidence>
<sequence length="93" mass="10378">MSKWTDVRDNVVDALHVEDVTEDIKQHVTSTLMSEVMPVIENAVDNFCAATREQAKTETGWVKVRDGIVLPLVMEGTVYVVKTVLNKTVTETT</sequence>
<dbReference type="EMBL" id="JABBJH010000021">
    <property type="protein sequence ID" value="NMK39827.1"/>
    <property type="molecule type" value="Genomic_DNA"/>
</dbReference>
<protein>
    <submittedName>
        <fullName evidence="1">Uncharacterized protein</fullName>
    </submittedName>
</protein>